<dbReference type="Gene3D" id="3.40.50.2020">
    <property type="match status" value="1"/>
</dbReference>
<keyword evidence="1 4" id="KW-0328">Glycosyltransferase</keyword>
<dbReference type="EMBL" id="RXGA01000001">
    <property type="protein sequence ID" value="RWX73978.1"/>
    <property type="molecule type" value="Genomic_DNA"/>
</dbReference>
<name>A0A3S4UHM5_METS7</name>
<dbReference type="Pfam" id="PF00156">
    <property type="entry name" value="Pribosyltran"/>
    <property type="match status" value="1"/>
</dbReference>
<protein>
    <submittedName>
        <fullName evidence="4">Xanthine-guanine phosphoribosyltransferase</fullName>
    </submittedName>
</protein>
<evidence type="ECO:0000256" key="2">
    <source>
        <dbReference type="ARBA" id="ARBA00022679"/>
    </source>
</evidence>
<sequence>MEMLVLDWGRVHSSVLELSRKIEGSGFRPDSIVGVARGGWVVARLLSDLLGVDELLSIRVSFYSGVGQRESRPKIISPIGGDIRGKRVLIADDVADTGESLLLVVSHLSALGASEIKVATLHVKPWSRMKPDYFVESTASWILYPWEYRETISNLIREWGKEGIDPAGAKERLVGAGIPLEIVEKFSPVMPKEIR</sequence>
<proteinExistence type="predicted"/>
<evidence type="ECO:0000256" key="1">
    <source>
        <dbReference type="ARBA" id="ARBA00022676"/>
    </source>
</evidence>
<dbReference type="InterPro" id="IPR000836">
    <property type="entry name" value="PRTase_dom"/>
</dbReference>
<accession>A0A3S4UHM5</accession>
<evidence type="ECO:0000313" key="5">
    <source>
        <dbReference type="Proteomes" id="UP000288215"/>
    </source>
</evidence>
<dbReference type="Proteomes" id="UP000288215">
    <property type="component" value="Unassembled WGS sequence"/>
</dbReference>
<organism evidence="4 5">
    <name type="scientific">Methanosuratincola subterraneus</name>
    <dbReference type="NCBI Taxonomy" id="2593994"/>
    <lineage>
        <taxon>Archaea</taxon>
        <taxon>Thermoproteota</taxon>
        <taxon>Methanosuratincolia</taxon>
        <taxon>Candidatus Methanomethylicales</taxon>
        <taxon>Candidatus Methanomethylicaceae</taxon>
        <taxon>Candidatus Methanosuratincola (ex Vanwonterghem et al. 2016)</taxon>
    </lineage>
</organism>
<dbReference type="CDD" id="cd06223">
    <property type="entry name" value="PRTases_typeI"/>
    <property type="match status" value="1"/>
</dbReference>
<dbReference type="AlphaFoldDB" id="A0A3S4UHM5"/>
<evidence type="ECO:0000313" key="4">
    <source>
        <dbReference type="EMBL" id="RWX73978.1"/>
    </source>
</evidence>
<dbReference type="SUPFAM" id="SSF53271">
    <property type="entry name" value="PRTase-like"/>
    <property type="match status" value="1"/>
</dbReference>
<keyword evidence="2 4" id="KW-0808">Transferase</keyword>
<dbReference type="GO" id="GO:0016757">
    <property type="term" value="F:glycosyltransferase activity"/>
    <property type="evidence" value="ECO:0007669"/>
    <property type="project" value="UniProtKB-KW"/>
</dbReference>
<evidence type="ECO:0000259" key="3">
    <source>
        <dbReference type="Pfam" id="PF00156"/>
    </source>
</evidence>
<gene>
    <name evidence="4" type="ORF">Metus_0003</name>
</gene>
<dbReference type="PANTHER" id="PTHR43363">
    <property type="entry name" value="HYPOXANTHINE PHOSPHORIBOSYLTRANSFERASE"/>
    <property type="match status" value="1"/>
</dbReference>
<feature type="domain" description="Phosphoribosyltransferase" evidence="3">
    <location>
        <begin position="11"/>
        <end position="148"/>
    </location>
</feature>
<comment type="caution">
    <text evidence="4">The sequence shown here is derived from an EMBL/GenBank/DDBJ whole genome shotgun (WGS) entry which is preliminary data.</text>
</comment>
<dbReference type="InterPro" id="IPR029057">
    <property type="entry name" value="PRTase-like"/>
</dbReference>
<dbReference type="PANTHER" id="PTHR43363:SF2">
    <property type="entry name" value="PHOSPHORIBOSYLTRANSFERASE"/>
    <property type="match status" value="1"/>
</dbReference>
<reference evidence="4 5" key="1">
    <citation type="submission" date="2018-12" db="EMBL/GenBank/DDBJ databases">
        <title>The complete genome of the methanogenic archaea of the candidate phylum Verstraetearchaeota, obtained from the metagenome of underground thermal water.</title>
        <authorList>
            <person name="Kadnikov V.V."/>
            <person name="Mardanov A.V."/>
            <person name="Beletsky A.V."/>
            <person name="Karnachuk O.V."/>
            <person name="Ravin N.V."/>
        </authorList>
    </citation>
    <scope>NUCLEOTIDE SEQUENCE [LARGE SCALE GENOMIC DNA]</scope>
    <source>
        <strain evidence="4">Ch88</strain>
    </source>
</reference>